<protein>
    <submittedName>
        <fullName evidence="2">Uncharacterized protein</fullName>
    </submittedName>
</protein>
<evidence type="ECO:0000256" key="1">
    <source>
        <dbReference type="SAM" id="MobiDB-lite"/>
    </source>
</evidence>
<evidence type="ECO:0000313" key="2">
    <source>
        <dbReference type="EMBL" id="CAI9715156.1"/>
    </source>
</evidence>
<keyword evidence="3" id="KW-1185">Reference proteome</keyword>
<feature type="compositionally biased region" description="Acidic residues" evidence="1">
    <location>
        <begin position="85"/>
        <end position="106"/>
    </location>
</feature>
<sequence>MVCLLGSDITHRKSKITKDNMCFTQHVRRSNFPSGIWKLANIAKPSEPRPDEGHGWTMEARIMKSKWTEGEVILRQLVDILEEELEDETCASDSDPDSDSEVSESDFLDRVGSDSDTESDGDDH</sequence>
<feature type="region of interest" description="Disordered" evidence="1">
    <location>
        <begin position="85"/>
        <end position="124"/>
    </location>
</feature>
<name>A0AA36AFH0_OCTVU</name>
<proteinExistence type="predicted"/>
<feature type="compositionally biased region" description="Acidic residues" evidence="1">
    <location>
        <begin position="115"/>
        <end position="124"/>
    </location>
</feature>
<dbReference type="AlphaFoldDB" id="A0AA36AFH0"/>
<evidence type="ECO:0000313" key="3">
    <source>
        <dbReference type="Proteomes" id="UP001162480"/>
    </source>
</evidence>
<reference evidence="2" key="1">
    <citation type="submission" date="2023-08" db="EMBL/GenBank/DDBJ databases">
        <authorList>
            <person name="Alioto T."/>
            <person name="Alioto T."/>
            <person name="Gomez Garrido J."/>
        </authorList>
    </citation>
    <scope>NUCLEOTIDE SEQUENCE</scope>
</reference>
<dbReference type="EMBL" id="OX597814">
    <property type="protein sequence ID" value="CAI9715156.1"/>
    <property type="molecule type" value="Genomic_DNA"/>
</dbReference>
<accession>A0AA36AFH0</accession>
<gene>
    <name evidence="2" type="ORF">OCTVUL_1B001655</name>
</gene>
<dbReference type="Proteomes" id="UP001162480">
    <property type="component" value="Chromosome 1"/>
</dbReference>
<organism evidence="2 3">
    <name type="scientific">Octopus vulgaris</name>
    <name type="common">Common octopus</name>
    <dbReference type="NCBI Taxonomy" id="6645"/>
    <lineage>
        <taxon>Eukaryota</taxon>
        <taxon>Metazoa</taxon>
        <taxon>Spiralia</taxon>
        <taxon>Lophotrochozoa</taxon>
        <taxon>Mollusca</taxon>
        <taxon>Cephalopoda</taxon>
        <taxon>Coleoidea</taxon>
        <taxon>Octopodiformes</taxon>
        <taxon>Octopoda</taxon>
        <taxon>Incirrata</taxon>
        <taxon>Octopodidae</taxon>
        <taxon>Octopus</taxon>
    </lineage>
</organism>